<dbReference type="Pfam" id="PF02719">
    <property type="entry name" value="Polysacc_synt_2"/>
    <property type="match status" value="1"/>
</dbReference>
<dbReference type="EMBL" id="SLWB01000019">
    <property type="protein sequence ID" value="TCN62215.1"/>
    <property type="molecule type" value="Genomic_DNA"/>
</dbReference>
<dbReference type="PANTHER" id="PTHR43318">
    <property type="entry name" value="UDP-N-ACETYLGLUCOSAMINE 4,6-DEHYDRATASE"/>
    <property type="match status" value="1"/>
</dbReference>
<dbReference type="SUPFAM" id="SSF51735">
    <property type="entry name" value="NAD(P)-binding Rossmann-fold domains"/>
    <property type="match status" value="1"/>
</dbReference>
<evidence type="ECO:0000256" key="1">
    <source>
        <dbReference type="ARBA" id="ARBA00007430"/>
    </source>
</evidence>
<dbReference type="OrthoDB" id="9803111at2"/>
<dbReference type="PANTHER" id="PTHR43318:SF1">
    <property type="entry name" value="POLYSACCHARIDE BIOSYNTHESIS PROTEIN EPSC-RELATED"/>
    <property type="match status" value="1"/>
</dbReference>
<dbReference type="InterPro" id="IPR003869">
    <property type="entry name" value="Polysac_CapD-like"/>
</dbReference>
<feature type="domain" description="Polysaccharide biosynthesis protein CapD-like" evidence="2">
    <location>
        <begin position="40"/>
        <end position="343"/>
    </location>
</feature>
<proteinExistence type="inferred from homology"/>
<name>A0A4R2E491_9BACT</name>
<organism evidence="3 4">
    <name type="scientific">Acetobacteroides hydrogenigenes</name>
    <dbReference type="NCBI Taxonomy" id="979970"/>
    <lineage>
        <taxon>Bacteria</taxon>
        <taxon>Pseudomonadati</taxon>
        <taxon>Bacteroidota</taxon>
        <taxon>Bacteroidia</taxon>
        <taxon>Bacteroidales</taxon>
        <taxon>Rikenellaceae</taxon>
        <taxon>Acetobacteroides</taxon>
    </lineage>
</organism>
<keyword evidence="4" id="KW-1185">Reference proteome</keyword>
<protein>
    <submittedName>
        <fullName evidence="3">Polysaccharide biosynthesis protein</fullName>
    </submittedName>
</protein>
<comment type="caution">
    <text evidence="3">The sequence shown here is derived from an EMBL/GenBank/DDBJ whole genome shotgun (WGS) entry which is preliminary data.</text>
</comment>
<dbReference type="Proteomes" id="UP000294830">
    <property type="component" value="Unassembled WGS sequence"/>
</dbReference>
<dbReference type="InterPro" id="IPR051203">
    <property type="entry name" value="Polysaccharide_Synthase-Rel"/>
</dbReference>
<sequence length="402" mass="45528">MINVSKFISENITKRDSSMFLADLEANHDLLTKEIKDKSVLVIGGAGTIGASYIRALLKYEPSKLYVFDVNENGLTELTRDLRSTYGLKVPDDYKTYPINFSDPIFEKIFRREGPFDIVANFAAHKHVRSEKDIYSVQALIENNVIKARKLLDLLVEFPPKHFFCVSTDKAANPVNIMGGSKKIMEEVIMAYSTKYPITTARFANVAFSNGSLLAGFIDRLMKSQPFSSPSDVKRYFVSPEESGQICLMACVLGKSGDIFFPKLTNEHMMTFSCIADRFLESLGYEPDYCQTEEEARKKALDLNGKIKKYPVYYFKSDTSGEKSFEEFFTEEEVVDNSSFKALGIVKNAPKRSFEAINTIIDGLNKVFTKSDLKKEDIVAEMSKFLPNFHHIETGKNLDQKM</sequence>
<dbReference type="RefSeq" id="WP_131840451.1">
    <property type="nucleotide sequence ID" value="NZ_SLWB01000019.1"/>
</dbReference>
<evidence type="ECO:0000313" key="4">
    <source>
        <dbReference type="Proteomes" id="UP000294830"/>
    </source>
</evidence>
<dbReference type="Gene3D" id="3.40.50.720">
    <property type="entry name" value="NAD(P)-binding Rossmann-like Domain"/>
    <property type="match status" value="2"/>
</dbReference>
<accession>A0A4R2E491</accession>
<evidence type="ECO:0000259" key="2">
    <source>
        <dbReference type="Pfam" id="PF02719"/>
    </source>
</evidence>
<dbReference type="InterPro" id="IPR036291">
    <property type="entry name" value="NAD(P)-bd_dom_sf"/>
</dbReference>
<evidence type="ECO:0000313" key="3">
    <source>
        <dbReference type="EMBL" id="TCN62215.1"/>
    </source>
</evidence>
<gene>
    <name evidence="3" type="ORF">CLV25_11948</name>
</gene>
<comment type="similarity">
    <text evidence="1">Belongs to the polysaccharide synthase family.</text>
</comment>
<reference evidence="3 4" key="1">
    <citation type="submission" date="2019-03" db="EMBL/GenBank/DDBJ databases">
        <title>Genomic Encyclopedia of Archaeal and Bacterial Type Strains, Phase II (KMG-II): from individual species to whole genera.</title>
        <authorList>
            <person name="Goeker M."/>
        </authorList>
    </citation>
    <scope>NUCLEOTIDE SEQUENCE [LARGE SCALE GENOMIC DNA]</scope>
    <source>
        <strain evidence="3 4">RL-C</strain>
    </source>
</reference>
<dbReference type="AlphaFoldDB" id="A0A4R2E491"/>